<dbReference type="AlphaFoldDB" id="A0A3M6U7I5"/>
<dbReference type="InterPro" id="IPR016054">
    <property type="entry name" value="LY6_UPA_recep-like"/>
</dbReference>
<gene>
    <name evidence="4" type="ORF">pdam_00019476</name>
</gene>
<evidence type="ECO:0000313" key="5">
    <source>
        <dbReference type="Proteomes" id="UP000275408"/>
    </source>
</evidence>
<evidence type="ECO:0000256" key="1">
    <source>
        <dbReference type="ARBA" id="ARBA00022729"/>
    </source>
</evidence>
<dbReference type="InterPro" id="IPR018363">
    <property type="entry name" value="CD59_antigen_CS"/>
</dbReference>
<evidence type="ECO:0000256" key="2">
    <source>
        <dbReference type="SAM" id="SignalP"/>
    </source>
</evidence>
<reference evidence="4 5" key="1">
    <citation type="journal article" date="2018" name="Sci. Rep.">
        <title>Comparative analysis of the Pocillopora damicornis genome highlights role of immune system in coral evolution.</title>
        <authorList>
            <person name="Cunning R."/>
            <person name="Bay R.A."/>
            <person name="Gillette P."/>
            <person name="Baker A.C."/>
            <person name="Traylor-Knowles N."/>
        </authorList>
    </citation>
    <scope>NUCLEOTIDE SEQUENCE [LARGE SCALE GENOMIC DNA]</scope>
    <source>
        <strain evidence="4">RSMAS</strain>
        <tissue evidence="4">Whole animal</tissue>
    </source>
</reference>
<feature type="domain" description="UPAR/Ly6" evidence="3">
    <location>
        <begin position="27"/>
        <end position="120"/>
    </location>
</feature>
<dbReference type="Gene3D" id="2.10.60.10">
    <property type="entry name" value="CD59"/>
    <property type="match status" value="1"/>
</dbReference>
<proteinExistence type="predicted"/>
<dbReference type="EMBL" id="RCHS01002116">
    <property type="protein sequence ID" value="RMX49509.1"/>
    <property type="molecule type" value="Genomic_DNA"/>
</dbReference>
<dbReference type="OrthoDB" id="5972798at2759"/>
<name>A0A3M6U7I5_POCDA</name>
<keyword evidence="1 2" id="KW-0732">Signal</keyword>
<dbReference type="InterPro" id="IPR045860">
    <property type="entry name" value="Snake_toxin-like_sf"/>
</dbReference>
<organism evidence="4 5">
    <name type="scientific">Pocillopora damicornis</name>
    <name type="common">Cauliflower coral</name>
    <name type="synonym">Millepora damicornis</name>
    <dbReference type="NCBI Taxonomy" id="46731"/>
    <lineage>
        <taxon>Eukaryota</taxon>
        <taxon>Metazoa</taxon>
        <taxon>Cnidaria</taxon>
        <taxon>Anthozoa</taxon>
        <taxon>Hexacorallia</taxon>
        <taxon>Scleractinia</taxon>
        <taxon>Astrocoeniina</taxon>
        <taxon>Pocilloporidae</taxon>
        <taxon>Pocillopora</taxon>
    </lineage>
</organism>
<dbReference type="PROSITE" id="PS00983">
    <property type="entry name" value="LY6_UPAR"/>
    <property type="match status" value="1"/>
</dbReference>
<keyword evidence="5" id="KW-1185">Reference proteome</keyword>
<evidence type="ECO:0000313" key="4">
    <source>
        <dbReference type="EMBL" id="RMX49509.1"/>
    </source>
</evidence>
<protein>
    <recommendedName>
        <fullName evidence="3">UPAR/Ly6 domain-containing protein</fullName>
    </recommendedName>
</protein>
<dbReference type="SUPFAM" id="SSF57302">
    <property type="entry name" value="Snake toxin-like"/>
    <property type="match status" value="1"/>
</dbReference>
<evidence type="ECO:0000259" key="3">
    <source>
        <dbReference type="Pfam" id="PF00021"/>
    </source>
</evidence>
<dbReference type="CDD" id="cd00117">
    <property type="entry name" value="TFP"/>
    <property type="match status" value="1"/>
</dbReference>
<accession>A0A3M6U7I5</accession>
<sequence>MSSIILCRLIFGAYLFPLVAHGSSPNECYECFTHTSWEDCFNKTISRTCERGDYMCIKGKISFSKNSKTEHIFFKTCANGNECMTYEKDGIQVPTCQDKKRQGYSVECSVTCCEDDKCNGAVQGQRVSGLLMFVSCLLAAKKLIWS</sequence>
<feature type="signal peptide" evidence="2">
    <location>
        <begin position="1"/>
        <end position="22"/>
    </location>
</feature>
<dbReference type="Pfam" id="PF00021">
    <property type="entry name" value="UPAR_LY6"/>
    <property type="match status" value="1"/>
</dbReference>
<dbReference type="Proteomes" id="UP000275408">
    <property type="component" value="Unassembled WGS sequence"/>
</dbReference>
<comment type="caution">
    <text evidence="4">The sequence shown here is derived from an EMBL/GenBank/DDBJ whole genome shotgun (WGS) entry which is preliminary data.</text>
</comment>
<feature type="chain" id="PRO_5018017154" description="UPAR/Ly6 domain-containing protein" evidence="2">
    <location>
        <begin position="23"/>
        <end position="146"/>
    </location>
</feature>